<evidence type="ECO:0000259" key="7">
    <source>
        <dbReference type="PROSITE" id="PS50110"/>
    </source>
</evidence>
<evidence type="ECO:0000256" key="2">
    <source>
        <dbReference type="ARBA" id="ARBA00023015"/>
    </source>
</evidence>
<organism evidence="8">
    <name type="scientific">Propionibacterium freudenreichii subsp. freudenreichii</name>
    <dbReference type="NCBI Taxonomy" id="66712"/>
    <lineage>
        <taxon>Bacteria</taxon>
        <taxon>Bacillati</taxon>
        <taxon>Actinomycetota</taxon>
        <taxon>Actinomycetes</taxon>
        <taxon>Propionibacteriales</taxon>
        <taxon>Propionibacteriaceae</taxon>
        <taxon>Propionibacterium</taxon>
    </lineage>
</organism>
<dbReference type="Gene3D" id="3.40.50.2300">
    <property type="match status" value="1"/>
</dbReference>
<feature type="modified residue" description="4-aspartylphosphate" evidence="5">
    <location>
        <position position="54"/>
    </location>
</feature>
<dbReference type="InterPro" id="IPR001789">
    <property type="entry name" value="Sig_transdc_resp-reg_receiver"/>
</dbReference>
<dbReference type="PANTHER" id="PTHR43214">
    <property type="entry name" value="TWO-COMPONENT RESPONSE REGULATOR"/>
    <property type="match status" value="1"/>
</dbReference>
<gene>
    <name evidence="8" type="ORF">PFCIRM138_08435</name>
</gene>
<evidence type="ECO:0000313" key="8">
    <source>
        <dbReference type="EMBL" id="CEP26601.1"/>
    </source>
</evidence>
<evidence type="ECO:0000256" key="3">
    <source>
        <dbReference type="ARBA" id="ARBA00023125"/>
    </source>
</evidence>
<dbReference type="GO" id="GO:0006355">
    <property type="term" value="P:regulation of DNA-templated transcription"/>
    <property type="evidence" value="ECO:0007669"/>
    <property type="project" value="InterPro"/>
</dbReference>
<dbReference type="KEGG" id="pfre:RM25_1687"/>
<dbReference type="AlphaFoldDB" id="A0A068VVK6"/>
<keyword evidence="2" id="KW-0805">Transcription regulation</keyword>
<dbReference type="PROSITE" id="PS50043">
    <property type="entry name" value="HTH_LUXR_2"/>
    <property type="match status" value="1"/>
</dbReference>
<dbReference type="PANTHER" id="PTHR43214:SF24">
    <property type="entry name" value="TRANSCRIPTIONAL REGULATORY PROTEIN NARL-RELATED"/>
    <property type="match status" value="1"/>
</dbReference>
<dbReference type="RefSeq" id="WP_013161641.1">
    <property type="nucleotide sequence ID" value="NZ_CP010341.1"/>
</dbReference>
<dbReference type="PROSITE" id="PS50110">
    <property type="entry name" value="RESPONSE_REGULATORY"/>
    <property type="match status" value="1"/>
</dbReference>
<dbReference type="InterPro" id="IPR039420">
    <property type="entry name" value="WalR-like"/>
</dbReference>
<dbReference type="Pfam" id="PF00072">
    <property type="entry name" value="Response_reg"/>
    <property type="match status" value="1"/>
</dbReference>
<dbReference type="GO" id="GO:0000160">
    <property type="term" value="P:phosphorelay signal transduction system"/>
    <property type="evidence" value="ECO:0007669"/>
    <property type="project" value="InterPro"/>
</dbReference>
<evidence type="ECO:0000256" key="4">
    <source>
        <dbReference type="ARBA" id="ARBA00023163"/>
    </source>
</evidence>
<feature type="domain" description="HTH luxR-type" evidence="6">
    <location>
        <begin position="151"/>
        <end position="216"/>
    </location>
</feature>
<dbReference type="CDD" id="cd17535">
    <property type="entry name" value="REC_NarL-like"/>
    <property type="match status" value="1"/>
</dbReference>
<dbReference type="GO" id="GO:0003677">
    <property type="term" value="F:DNA binding"/>
    <property type="evidence" value="ECO:0007669"/>
    <property type="project" value="UniProtKB-KW"/>
</dbReference>
<accession>A0A068VVK6</accession>
<dbReference type="PATRIC" id="fig|66712.6.peg.1718"/>
<dbReference type="InterPro" id="IPR058245">
    <property type="entry name" value="NreC/VraR/RcsB-like_REC"/>
</dbReference>
<evidence type="ECO:0000256" key="5">
    <source>
        <dbReference type="PROSITE-ProRule" id="PRU00169"/>
    </source>
</evidence>
<dbReference type="PRINTS" id="PR00038">
    <property type="entry name" value="HTHLUXR"/>
</dbReference>
<keyword evidence="1 5" id="KW-0597">Phosphoprotein</keyword>
<sequence length="219" mass="23401">MTTVMLVDDQEMIRKGLRVIIDAYPGLDVVAEAGDGFTAVRRLDSVQVDVILMDLNMPGMDGVEAVRRIREARGPEGPRILVLTTFDQDENVLAAMRAGANGFLGKGAGPDELAEGIRRVAAGAHALSDNAIGALVSHVSDPHAVPPDPDKAKLFEGLTPRELEVVRLVVEGLDNAEIGRRVFISPFTAKTHVNRAMAKVGARDRAQLVSLAVQAGIRP</sequence>
<keyword evidence="3" id="KW-0238">DNA-binding</keyword>
<dbReference type="InterPro" id="IPR011006">
    <property type="entry name" value="CheY-like_superfamily"/>
</dbReference>
<dbReference type="InterPro" id="IPR000792">
    <property type="entry name" value="Tscrpt_reg_LuxR_C"/>
</dbReference>
<dbReference type="CDD" id="cd06170">
    <property type="entry name" value="LuxR_C_like"/>
    <property type="match status" value="1"/>
</dbReference>
<protein>
    <submittedName>
        <fullName evidence="8">Two-component system, regulatory protein</fullName>
    </submittedName>
</protein>
<keyword evidence="4" id="KW-0804">Transcription</keyword>
<name>A0A068VVK6_PROFF</name>
<dbReference type="EMBL" id="LM676415">
    <property type="protein sequence ID" value="CEP26601.1"/>
    <property type="molecule type" value="Genomic_DNA"/>
</dbReference>
<proteinExistence type="predicted"/>
<feature type="domain" description="Response regulatory" evidence="7">
    <location>
        <begin position="3"/>
        <end position="121"/>
    </location>
</feature>
<dbReference type="SMART" id="SM00448">
    <property type="entry name" value="REC"/>
    <property type="match status" value="1"/>
</dbReference>
<dbReference type="SMART" id="SM00421">
    <property type="entry name" value="HTH_LUXR"/>
    <property type="match status" value="1"/>
</dbReference>
<dbReference type="Pfam" id="PF00196">
    <property type="entry name" value="GerE"/>
    <property type="match status" value="1"/>
</dbReference>
<reference evidence="8" key="1">
    <citation type="submission" date="2014-08" db="EMBL/GenBank/DDBJ databases">
        <authorList>
            <person name="Falentin Helene"/>
        </authorList>
    </citation>
    <scope>NUCLEOTIDE SEQUENCE</scope>
</reference>
<evidence type="ECO:0000256" key="1">
    <source>
        <dbReference type="ARBA" id="ARBA00022553"/>
    </source>
</evidence>
<dbReference type="GeneID" id="61221599"/>
<dbReference type="SUPFAM" id="SSF52172">
    <property type="entry name" value="CheY-like"/>
    <property type="match status" value="1"/>
</dbReference>
<evidence type="ECO:0000259" key="6">
    <source>
        <dbReference type="PROSITE" id="PS50043"/>
    </source>
</evidence>